<dbReference type="SUPFAM" id="SSF46689">
    <property type="entry name" value="Homeodomain-like"/>
    <property type="match status" value="1"/>
</dbReference>
<dbReference type="PROSITE" id="PS50977">
    <property type="entry name" value="HTH_TETR_2"/>
    <property type="match status" value="1"/>
</dbReference>
<evidence type="ECO:0000313" key="7">
    <source>
        <dbReference type="EMBL" id="GHB51460.1"/>
    </source>
</evidence>
<dbReference type="PROSITE" id="PS01081">
    <property type="entry name" value="HTH_TETR_1"/>
    <property type="match status" value="1"/>
</dbReference>
<keyword evidence="3 5" id="KW-0238">DNA-binding</keyword>
<dbReference type="InterPro" id="IPR004111">
    <property type="entry name" value="Repressor_TetR_C"/>
</dbReference>
<keyword evidence="1" id="KW-0678">Repressor</keyword>
<evidence type="ECO:0000256" key="2">
    <source>
        <dbReference type="ARBA" id="ARBA00023015"/>
    </source>
</evidence>
<dbReference type="Gene3D" id="1.10.10.60">
    <property type="entry name" value="Homeodomain-like"/>
    <property type="match status" value="1"/>
</dbReference>
<feature type="domain" description="HTH tetR-type" evidence="6">
    <location>
        <begin position="2"/>
        <end position="62"/>
    </location>
</feature>
<dbReference type="Gene3D" id="1.10.357.10">
    <property type="entry name" value="Tetracycline Repressor, domain 2"/>
    <property type="match status" value="1"/>
</dbReference>
<evidence type="ECO:0000256" key="1">
    <source>
        <dbReference type="ARBA" id="ARBA00022491"/>
    </source>
</evidence>
<organism evidence="7 8">
    <name type="scientific">Streptomyces cirratus</name>
    <dbReference type="NCBI Taxonomy" id="68187"/>
    <lineage>
        <taxon>Bacteria</taxon>
        <taxon>Bacillati</taxon>
        <taxon>Actinomycetota</taxon>
        <taxon>Actinomycetes</taxon>
        <taxon>Kitasatosporales</taxon>
        <taxon>Streptomycetaceae</taxon>
        <taxon>Streptomyces</taxon>
    </lineage>
</organism>
<dbReference type="InterPro" id="IPR003012">
    <property type="entry name" value="Tet_transcr_reg_TetR"/>
</dbReference>
<keyword evidence="4" id="KW-0804">Transcription</keyword>
<reference evidence="8" key="1">
    <citation type="journal article" date="2019" name="Int. J. Syst. Evol. Microbiol.">
        <title>The Global Catalogue of Microorganisms (GCM) 10K type strain sequencing project: providing services to taxonomists for standard genome sequencing and annotation.</title>
        <authorList>
            <consortium name="The Broad Institute Genomics Platform"/>
            <consortium name="The Broad Institute Genome Sequencing Center for Infectious Disease"/>
            <person name="Wu L."/>
            <person name="Ma J."/>
        </authorList>
    </citation>
    <scope>NUCLEOTIDE SEQUENCE [LARGE SCALE GENOMIC DNA]</scope>
    <source>
        <strain evidence="8">JCM 4738</strain>
    </source>
</reference>
<proteinExistence type="predicted"/>
<evidence type="ECO:0000256" key="5">
    <source>
        <dbReference type="PROSITE-ProRule" id="PRU00335"/>
    </source>
</evidence>
<dbReference type="PRINTS" id="PR00400">
    <property type="entry name" value="TETREPRESSOR"/>
</dbReference>
<feature type="DNA-binding region" description="H-T-H motif" evidence="5">
    <location>
        <begin position="25"/>
        <end position="44"/>
    </location>
</feature>
<protein>
    <submittedName>
        <fullName evidence="7">Transcriptional regulator</fullName>
    </submittedName>
</protein>
<dbReference type="InterPro" id="IPR023772">
    <property type="entry name" value="DNA-bd_HTH_TetR-type_CS"/>
</dbReference>
<dbReference type="InterPro" id="IPR050109">
    <property type="entry name" value="HTH-type_TetR-like_transc_reg"/>
</dbReference>
<name>A0ABQ3EUD5_9ACTN</name>
<evidence type="ECO:0000256" key="4">
    <source>
        <dbReference type="ARBA" id="ARBA00023163"/>
    </source>
</evidence>
<accession>A0ABQ3EUD5</accession>
<dbReference type="EMBL" id="BMVP01000003">
    <property type="protein sequence ID" value="GHB51460.1"/>
    <property type="molecule type" value="Genomic_DNA"/>
</dbReference>
<gene>
    <name evidence="7" type="ORF">GCM10010347_21570</name>
</gene>
<dbReference type="Pfam" id="PF02909">
    <property type="entry name" value="TetR_C_1"/>
    <property type="match status" value="1"/>
</dbReference>
<dbReference type="Pfam" id="PF00440">
    <property type="entry name" value="TetR_N"/>
    <property type="match status" value="1"/>
</dbReference>
<dbReference type="InterPro" id="IPR036271">
    <property type="entry name" value="Tet_transcr_reg_TetR-rel_C_sf"/>
</dbReference>
<evidence type="ECO:0000256" key="3">
    <source>
        <dbReference type="ARBA" id="ARBA00023125"/>
    </source>
</evidence>
<dbReference type="Proteomes" id="UP000642673">
    <property type="component" value="Unassembled WGS sequence"/>
</dbReference>
<evidence type="ECO:0000313" key="8">
    <source>
        <dbReference type="Proteomes" id="UP000642673"/>
    </source>
</evidence>
<dbReference type="InterPro" id="IPR001647">
    <property type="entry name" value="HTH_TetR"/>
</dbReference>
<evidence type="ECO:0000259" key="6">
    <source>
        <dbReference type="PROSITE" id="PS50977"/>
    </source>
</evidence>
<dbReference type="PANTHER" id="PTHR30055:SF151">
    <property type="entry name" value="TRANSCRIPTIONAL REGULATORY PROTEIN"/>
    <property type="match status" value="1"/>
</dbReference>
<sequence length="208" mass="21787">MKLTAERIIDAGMAVFAESGYQGLSMRRVAQRLDVHAGSLYYHVPNKSALVRLMADRVARQAYEAGTAALAGLGPGAGWQERVEAQLVALRGTIRRHPGGAVMFADSPKVLSDGALALMERLLETLAEAGVPAADGGVGADALLSHVTGFVLQEQSQSPAVAVGAEEGAALCERFPMTVAAASAFGEDEKYLRSVRLVCAGLEALLRP</sequence>
<keyword evidence="2" id="KW-0805">Transcription regulation</keyword>
<dbReference type="InterPro" id="IPR009057">
    <property type="entry name" value="Homeodomain-like_sf"/>
</dbReference>
<keyword evidence="8" id="KW-1185">Reference proteome</keyword>
<dbReference type="PANTHER" id="PTHR30055">
    <property type="entry name" value="HTH-TYPE TRANSCRIPTIONAL REGULATOR RUTR"/>
    <property type="match status" value="1"/>
</dbReference>
<dbReference type="RefSeq" id="WP_190183825.1">
    <property type="nucleotide sequence ID" value="NZ_BMVP01000003.1"/>
</dbReference>
<dbReference type="SUPFAM" id="SSF48498">
    <property type="entry name" value="Tetracyclin repressor-like, C-terminal domain"/>
    <property type="match status" value="1"/>
</dbReference>
<comment type="caution">
    <text evidence="7">The sequence shown here is derived from an EMBL/GenBank/DDBJ whole genome shotgun (WGS) entry which is preliminary data.</text>
</comment>
<dbReference type="PRINTS" id="PR00455">
    <property type="entry name" value="HTHTETR"/>
</dbReference>